<dbReference type="PROSITE" id="PS51257">
    <property type="entry name" value="PROKAR_LIPOPROTEIN"/>
    <property type="match status" value="1"/>
</dbReference>
<reference evidence="2 3" key="1">
    <citation type="submission" date="2019-09" db="EMBL/GenBank/DDBJ databases">
        <authorList>
            <person name="Kevbrin V."/>
            <person name="Grouzdev D.S."/>
        </authorList>
    </citation>
    <scope>NUCLEOTIDE SEQUENCE [LARGE SCALE GENOMIC DNA]</scope>
    <source>
        <strain evidence="2 3">G-192</strain>
    </source>
</reference>
<organism evidence="2 3">
    <name type="scientific">Alkalicaulis satelles</name>
    <dbReference type="NCBI Taxonomy" id="2609175"/>
    <lineage>
        <taxon>Bacteria</taxon>
        <taxon>Pseudomonadati</taxon>
        <taxon>Pseudomonadota</taxon>
        <taxon>Alphaproteobacteria</taxon>
        <taxon>Maricaulales</taxon>
        <taxon>Maricaulaceae</taxon>
        <taxon>Alkalicaulis</taxon>
    </lineage>
</organism>
<dbReference type="RefSeq" id="WP_150023639.1">
    <property type="nucleotide sequence ID" value="NZ_VWOJ01000003.1"/>
</dbReference>
<dbReference type="EMBL" id="VWOJ01000003">
    <property type="protein sequence ID" value="KAA5802389.1"/>
    <property type="molecule type" value="Genomic_DNA"/>
</dbReference>
<evidence type="ECO:0000313" key="2">
    <source>
        <dbReference type="EMBL" id="KAA5802389.1"/>
    </source>
</evidence>
<keyword evidence="3" id="KW-1185">Reference proteome</keyword>
<gene>
    <name evidence="2" type="ORF">F1654_11240</name>
</gene>
<evidence type="ECO:0000256" key="1">
    <source>
        <dbReference type="SAM" id="Phobius"/>
    </source>
</evidence>
<evidence type="ECO:0000313" key="3">
    <source>
        <dbReference type="Proteomes" id="UP000325122"/>
    </source>
</evidence>
<feature type="transmembrane region" description="Helical" evidence="1">
    <location>
        <begin position="17"/>
        <end position="44"/>
    </location>
</feature>
<proteinExistence type="predicted"/>
<dbReference type="AlphaFoldDB" id="A0A5M6ZCD1"/>
<comment type="caution">
    <text evidence="2">The sequence shown here is derived from an EMBL/GenBank/DDBJ whole genome shotgun (WGS) entry which is preliminary data.</text>
</comment>
<protein>
    <submittedName>
        <fullName evidence="2">Uncharacterized protein</fullName>
    </submittedName>
</protein>
<name>A0A5M6ZCD1_9PROT</name>
<accession>A0A5M6ZCD1</accession>
<sequence>MTDITVRPAGRVSLSDAIAAAAGSLFAGACLFCAIGAFVWALAYLTELPVLALGAAEAVVLAGCLAITWLLFRKGLKVAANGFENA</sequence>
<keyword evidence="1" id="KW-0472">Membrane</keyword>
<feature type="transmembrane region" description="Helical" evidence="1">
    <location>
        <begin position="50"/>
        <end position="72"/>
    </location>
</feature>
<dbReference type="Proteomes" id="UP000325122">
    <property type="component" value="Unassembled WGS sequence"/>
</dbReference>
<keyword evidence="1" id="KW-0812">Transmembrane</keyword>
<keyword evidence="1" id="KW-1133">Transmembrane helix</keyword>